<proteinExistence type="predicted"/>
<organism evidence="1">
    <name type="scientific">marine sediment metagenome</name>
    <dbReference type="NCBI Taxonomy" id="412755"/>
    <lineage>
        <taxon>unclassified sequences</taxon>
        <taxon>metagenomes</taxon>
        <taxon>ecological metagenomes</taxon>
    </lineage>
</organism>
<sequence>DESKLRTELWEEVRKLKPEWVLTQDADELFDNSFKERLPELLNSKFDWIAFRL</sequence>
<evidence type="ECO:0000313" key="1">
    <source>
        <dbReference type="EMBL" id="GAI70541.1"/>
    </source>
</evidence>
<dbReference type="AlphaFoldDB" id="X1RUD3"/>
<name>X1RUD3_9ZZZZ</name>
<dbReference type="EMBL" id="BARV01044265">
    <property type="protein sequence ID" value="GAI70541.1"/>
    <property type="molecule type" value="Genomic_DNA"/>
</dbReference>
<protein>
    <submittedName>
        <fullName evidence="1">Uncharacterized protein</fullName>
    </submittedName>
</protein>
<comment type="caution">
    <text evidence="1">The sequence shown here is derived from an EMBL/GenBank/DDBJ whole genome shotgun (WGS) entry which is preliminary data.</text>
</comment>
<accession>X1RUD3</accession>
<reference evidence="1" key="1">
    <citation type="journal article" date="2014" name="Front. Microbiol.">
        <title>High frequency of phylogenetically diverse reductive dehalogenase-homologous genes in deep subseafloor sedimentary metagenomes.</title>
        <authorList>
            <person name="Kawai M."/>
            <person name="Futagami T."/>
            <person name="Toyoda A."/>
            <person name="Takaki Y."/>
            <person name="Nishi S."/>
            <person name="Hori S."/>
            <person name="Arai W."/>
            <person name="Tsubouchi T."/>
            <person name="Morono Y."/>
            <person name="Uchiyama I."/>
            <person name="Ito T."/>
            <person name="Fujiyama A."/>
            <person name="Inagaki F."/>
            <person name="Takami H."/>
        </authorList>
    </citation>
    <scope>NUCLEOTIDE SEQUENCE</scope>
    <source>
        <strain evidence="1">Expedition CK06-06</strain>
    </source>
</reference>
<feature type="non-terminal residue" evidence="1">
    <location>
        <position position="1"/>
    </location>
</feature>
<gene>
    <name evidence="1" type="ORF">S06H3_65618</name>
</gene>